<dbReference type="PANTHER" id="PTHR10270:SF161">
    <property type="entry name" value="SEX-DETERMINING REGION Y PROTEIN"/>
    <property type="match status" value="1"/>
</dbReference>
<evidence type="ECO:0000256" key="3">
    <source>
        <dbReference type="PROSITE-ProRule" id="PRU00267"/>
    </source>
</evidence>
<dbReference type="Pfam" id="PF00505">
    <property type="entry name" value="HMG_box"/>
    <property type="match status" value="1"/>
</dbReference>
<dbReference type="InterPro" id="IPR036910">
    <property type="entry name" value="HMG_box_dom_sf"/>
</dbReference>
<feature type="region of interest" description="Disordered" evidence="4">
    <location>
        <begin position="146"/>
        <end position="225"/>
    </location>
</feature>
<feature type="compositionally biased region" description="Low complexity" evidence="4">
    <location>
        <begin position="167"/>
        <end position="190"/>
    </location>
</feature>
<feature type="compositionally biased region" description="Basic residues" evidence="4">
    <location>
        <begin position="155"/>
        <end position="166"/>
    </location>
</feature>
<protein>
    <recommendedName>
        <fullName evidence="5">HMG box domain-containing protein</fullName>
    </recommendedName>
</protein>
<dbReference type="PROSITE" id="PS50118">
    <property type="entry name" value="HMG_BOX_2"/>
    <property type="match status" value="1"/>
</dbReference>
<dbReference type="Proteomes" id="UP000269721">
    <property type="component" value="Unassembled WGS sequence"/>
</dbReference>
<dbReference type="InterPro" id="IPR009071">
    <property type="entry name" value="HMG_box_dom"/>
</dbReference>
<evidence type="ECO:0000259" key="5">
    <source>
        <dbReference type="PROSITE" id="PS50118"/>
    </source>
</evidence>
<dbReference type="GO" id="GO:0005634">
    <property type="term" value="C:nucleus"/>
    <property type="evidence" value="ECO:0007669"/>
    <property type="project" value="UniProtKB-UniRule"/>
</dbReference>
<gene>
    <name evidence="6" type="ORF">BDK51DRAFT_52382</name>
</gene>
<sequence>MSQKDTPVPQNLAPLWVPPHLLLPSPSHPNCRILIVPDGYTPLCLPTDAVNGANGSLPQFALPVQMPSVEAQADFDQKPAAQRVARPSNSFMLYRRDKMKELCELGLSKGAAKVLGEMWANEPEDVKEMYRRKAEIGRKEHSQKYPDFVYSPYSKGRKTSSKKSRPSRSSSSSSISSPATPDSSPSIPYCGTPPPSTPTPPPLLPYCGTPEPYTTSTPEPTMGASTETPPAITFTTSDESALHEAITMTPCAAPPPLLTTTLGPPSSDIQEWALSPRIEAMLESLISGSDPADGAAPSIKEETTITTTTATPPPQPATPPPAAPQFSFPAFARPRLGKPIGLGGIDTKSFAARRASIRGPVTNEDMDRLAESFFNLPSPSVDSMHILSPIPLTPRGGFRALFSMPLPEDFAVL</sequence>
<keyword evidence="3" id="KW-0539">Nucleus</keyword>
<dbReference type="CDD" id="cd01389">
    <property type="entry name" value="HMG-box_ROX1-like"/>
    <property type="match status" value="1"/>
</dbReference>
<feature type="compositionally biased region" description="Low complexity" evidence="4">
    <location>
        <begin position="205"/>
        <end position="221"/>
    </location>
</feature>
<reference evidence="7" key="1">
    <citation type="journal article" date="2018" name="Nat. Microbiol.">
        <title>Leveraging single-cell genomics to expand the fungal tree of life.</title>
        <authorList>
            <person name="Ahrendt S.R."/>
            <person name="Quandt C.A."/>
            <person name="Ciobanu D."/>
            <person name="Clum A."/>
            <person name="Salamov A."/>
            <person name="Andreopoulos B."/>
            <person name="Cheng J.F."/>
            <person name="Woyke T."/>
            <person name="Pelin A."/>
            <person name="Henrissat B."/>
            <person name="Reynolds N.K."/>
            <person name="Benny G.L."/>
            <person name="Smith M.E."/>
            <person name="James T.Y."/>
            <person name="Grigoriev I.V."/>
        </authorList>
    </citation>
    <scope>NUCLEOTIDE SEQUENCE [LARGE SCALE GENOMIC DNA]</scope>
</reference>
<dbReference type="GO" id="GO:0001228">
    <property type="term" value="F:DNA-binding transcription activator activity, RNA polymerase II-specific"/>
    <property type="evidence" value="ECO:0007669"/>
    <property type="project" value="TreeGrafter"/>
</dbReference>
<dbReference type="GO" id="GO:0000978">
    <property type="term" value="F:RNA polymerase II cis-regulatory region sequence-specific DNA binding"/>
    <property type="evidence" value="ECO:0007669"/>
    <property type="project" value="TreeGrafter"/>
</dbReference>
<feature type="compositionally biased region" description="Pro residues" evidence="4">
    <location>
        <begin position="191"/>
        <end position="204"/>
    </location>
</feature>
<dbReference type="Gene3D" id="1.10.30.10">
    <property type="entry name" value="High mobility group box domain"/>
    <property type="match status" value="1"/>
</dbReference>
<feature type="domain" description="HMG box" evidence="5">
    <location>
        <begin position="84"/>
        <end position="149"/>
    </location>
</feature>
<dbReference type="GO" id="GO:0030154">
    <property type="term" value="P:cell differentiation"/>
    <property type="evidence" value="ECO:0007669"/>
    <property type="project" value="TreeGrafter"/>
</dbReference>
<name>A0A4P9WCA1_9FUNG</name>
<feature type="DNA-binding region" description="HMG box" evidence="3">
    <location>
        <begin position="84"/>
        <end position="149"/>
    </location>
</feature>
<dbReference type="SMART" id="SM00398">
    <property type="entry name" value="HMG"/>
    <property type="match status" value="1"/>
</dbReference>
<dbReference type="SUPFAM" id="SSF47095">
    <property type="entry name" value="HMG-box"/>
    <property type="match status" value="1"/>
</dbReference>
<feature type="region of interest" description="Disordered" evidence="4">
    <location>
        <begin position="306"/>
        <end position="329"/>
    </location>
</feature>
<dbReference type="OrthoDB" id="6247875at2759"/>
<keyword evidence="1 3" id="KW-0238">DNA-binding</keyword>
<keyword evidence="7" id="KW-1185">Reference proteome</keyword>
<organism evidence="6 7">
    <name type="scientific">Blyttiomyces helicus</name>
    <dbReference type="NCBI Taxonomy" id="388810"/>
    <lineage>
        <taxon>Eukaryota</taxon>
        <taxon>Fungi</taxon>
        <taxon>Fungi incertae sedis</taxon>
        <taxon>Chytridiomycota</taxon>
        <taxon>Chytridiomycota incertae sedis</taxon>
        <taxon>Chytridiomycetes</taxon>
        <taxon>Chytridiomycetes incertae sedis</taxon>
        <taxon>Blyttiomyces</taxon>
    </lineage>
</organism>
<feature type="compositionally biased region" description="Pro residues" evidence="4">
    <location>
        <begin position="311"/>
        <end position="323"/>
    </location>
</feature>
<evidence type="ECO:0000256" key="4">
    <source>
        <dbReference type="SAM" id="MobiDB-lite"/>
    </source>
</evidence>
<accession>A0A4P9WCA1</accession>
<dbReference type="AlphaFoldDB" id="A0A4P9WCA1"/>
<dbReference type="EMBL" id="KZ996218">
    <property type="protein sequence ID" value="RKO89223.1"/>
    <property type="molecule type" value="Genomic_DNA"/>
</dbReference>
<keyword evidence="2" id="KW-0804">Transcription</keyword>
<evidence type="ECO:0000256" key="2">
    <source>
        <dbReference type="ARBA" id="ARBA00023163"/>
    </source>
</evidence>
<evidence type="ECO:0000313" key="6">
    <source>
        <dbReference type="EMBL" id="RKO89223.1"/>
    </source>
</evidence>
<proteinExistence type="predicted"/>
<evidence type="ECO:0000313" key="7">
    <source>
        <dbReference type="Proteomes" id="UP000269721"/>
    </source>
</evidence>
<evidence type="ECO:0000256" key="1">
    <source>
        <dbReference type="ARBA" id="ARBA00023125"/>
    </source>
</evidence>
<dbReference type="InterPro" id="IPR050140">
    <property type="entry name" value="SRY-related_HMG-box_TF-like"/>
</dbReference>
<dbReference type="PANTHER" id="PTHR10270">
    <property type="entry name" value="SOX TRANSCRIPTION FACTOR"/>
    <property type="match status" value="1"/>
</dbReference>